<dbReference type="Proteomes" id="UP000482155">
    <property type="component" value="Unassembled WGS sequence"/>
</dbReference>
<reference evidence="2 3" key="1">
    <citation type="submission" date="2020-02" db="EMBL/GenBank/DDBJ databases">
        <authorList>
            <person name="Kim M.K."/>
        </authorList>
    </citation>
    <scope>NUCLEOTIDE SEQUENCE [LARGE SCALE GENOMIC DNA]</scope>
    <source>
        <strain evidence="2 3">17J57-3</strain>
    </source>
</reference>
<evidence type="ECO:0000313" key="2">
    <source>
        <dbReference type="EMBL" id="NEX61346.1"/>
    </source>
</evidence>
<evidence type="ECO:0000313" key="3">
    <source>
        <dbReference type="Proteomes" id="UP000482155"/>
    </source>
</evidence>
<keyword evidence="3" id="KW-1185">Reference proteome</keyword>
<accession>A0A6B3SRE1</accession>
<feature type="compositionally biased region" description="Basic residues" evidence="1">
    <location>
        <begin position="1"/>
        <end position="12"/>
    </location>
</feature>
<evidence type="ECO:0000256" key="1">
    <source>
        <dbReference type="SAM" id="MobiDB-lite"/>
    </source>
</evidence>
<dbReference type="AlphaFoldDB" id="A0A6B3SRE1"/>
<feature type="region of interest" description="Disordered" evidence="1">
    <location>
        <begin position="1"/>
        <end position="45"/>
    </location>
</feature>
<comment type="caution">
    <text evidence="2">The sequence shown here is derived from an EMBL/GenBank/DDBJ whole genome shotgun (WGS) entry which is preliminary data.</text>
</comment>
<protein>
    <submittedName>
        <fullName evidence="2">Uncharacterized protein</fullName>
    </submittedName>
</protein>
<dbReference type="EMBL" id="JAAIVB010000035">
    <property type="protein sequence ID" value="NEX61346.1"/>
    <property type="molecule type" value="Genomic_DNA"/>
</dbReference>
<organism evidence="2 3">
    <name type="scientific">Noviherbaspirillum galbum</name>
    <dbReference type="NCBI Taxonomy" id="2709383"/>
    <lineage>
        <taxon>Bacteria</taxon>
        <taxon>Pseudomonadati</taxon>
        <taxon>Pseudomonadota</taxon>
        <taxon>Betaproteobacteria</taxon>
        <taxon>Burkholderiales</taxon>
        <taxon>Oxalobacteraceae</taxon>
        <taxon>Noviherbaspirillum</taxon>
    </lineage>
</organism>
<name>A0A6B3SRE1_9BURK</name>
<dbReference type="RefSeq" id="WP_163962444.1">
    <property type="nucleotide sequence ID" value="NZ_JAAIVB010000035.1"/>
</dbReference>
<gene>
    <name evidence="2" type="ORF">G3574_09665</name>
</gene>
<proteinExistence type="predicted"/>
<sequence length="59" mass="6352">MANKALAKRQKLMIRSEPARRPVKGRAPGTGVAARPNGGVAGERAETVQQRLLKKLMGE</sequence>